<feature type="compositionally biased region" description="Basic and acidic residues" evidence="1">
    <location>
        <begin position="149"/>
        <end position="159"/>
    </location>
</feature>
<reference evidence="3" key="1">
    <citation type="submission" date="2021-11" db="EMBL/GenBank/DDBJ databases">
        <title>Streptomyces corallinus and Kineosporia corallina sp. nov., two new coral-derived marine actinobacteria.</title>
        <authorList>
            <person name="Buangrab K."/>
            <person name="Sutthacheep M."/>
            <person name="Yeemin T."/>
            <person name="Harunari E."/>
            <person name="Igarashi Y."/>
            <person name="Sripreechasak P."/>
            <person name="Kanchanasin P."/>
            <person name="Tanasupawat S."/>
            <person name="Phongsopitanun W."/>
        </authorList>
    </citation>
    <scope>NUCLEOTIDE SEQUENCE</scope>
    <source>
        <strain evidence="3">JCM 31032</strain>
    </source>
</reference>
<dbReference type="InterPro" id="IPR008979">
    <property type="entry name" value="Galactose-bd-like_sf"/>
</dbReference>
<dbReference type="AlphaFoldDB" id="A0A9X1NBL7"/>
<evidence type="ECO:0000259" key="2">
    <source>
        <dbReference type="PROSITE" id="PS50022"/>
    </source>
</evidence>
<name>A0A9X1NBL7_9ACTN</name>
<dbReference type="Proteomes" id="UP001138997">
    <property type="component" value="Unassembled WGS sequence"/>
</dbReference>
<feature type="region of interest" description="Disordered" evidence="1">
    <location>
        <begin position="1"/>
        <end position="27"/>
    </location>
</feature>
<gene>
    <name evidence="3" type="ORF">LR394_05260</name>
</gene>
<dbReference type="Pfam" id="PF00754">
    <property type="entry name" value="F5_F8_type_C"/>
    <property type="match status" value="1"/>
</dbReference>
<comment type="caution">
    <text evidence="3">The sequence shown here is derived from an EMBL/GenBank/DDBJ whole genome shotgun (WGS) entry which is preliminary data.</text>
</comment>
<sequence>MNDSRPTGAGARTSYSESVVSADGTMTRREARQIGQRRRWLSSPTQVTAGMLVLSAGVGCLAFAALGNRPAPQASNVIAVEKTQEPTLAPPVEPTTTLDAAATSAEPTKEPKAKASAEPEPKQKTAEPKESKEPGADSQPAKQKTAEPAAKEPAAKPKAADPSVNLAASRGVQESSHTQDYVAGNVTDGDVYSYWEATEGFPQTLTIDLGKQQTVGRFVLSLPPVADWNSRAQTISFAGSKNGSSYNRIKAPAGYTFDANSGSANTVSISTAQTRVRYLKLTFSANTGWPNAQLSELRVHSS</sequence>
<dbReference type="Gene3D" id="2.60.120.260">
    <property type="entry name" value="Galactose-binding domain-like"/>
    <property type="match status" value="1"/>
</dbReference>
<protein>
    <submittedName>
        <fullName evidence="3">Discoidin domain-containing protein</fullName>
    </submittedName>
</protein>
<organism evidence="3 4">
    <name type="scientific">Kineosporia babensis</name>
    <dbReference type="NCBI Taxonomy" id="499548"/>
    <lineage>
        <taxon>Bacteria</taxon>
        <taxon>Bacillati</taxon>
        <taxon>Actinomycetota</taxon>
        <taxon>Actinomycetes</taxon>
        <taxon>Kineosporiales</taxon>
        <taxon>Kineosporiaceae</taxon>
        <taxon>Kineosporia</taxon>
    </lineage>
</organism>
<evidence type="ECO:0000313" key="4">
    <source>
        <dbReference type="Proteomes" id="UP001138997"/>
    </source>
</evidence>
<feature type="domain" description="F5/8 type C" evidence="2">
    <location>
        <begin position="159"/>
        <end position="302"/>
    </location>
</feature>
<dbReference type="InterPro" id="IPR000421">
    <property type="entry name" value="FA58C"/>
</dbReference>
<evidence type="ECO:0000313" key="3">
    <source>
        <dbReference type="EMBL" id="MCD5310296.1"/>
    </source>
</evidence>
<proteinExistence type="predicted"/>
<feature type="region of interest" description="Disordered" evidence="1">
    <location>
        <begin position="102"/>
        <end position="183"/>
    </location>
</feature>
<feature type="compositionally biased region" description="Low complexity" evidence="1">
    <location>
        <begin position="139"/>
        <end position="148"/>
    </location>
</feature>
<dbReference type="RefSeq" id="WP_231439221.1">
    <property type="nucleotide sequence ID" value="NZ_JAJOMB010000002.1"/>
</dbReference>
<keyword evidence="4" id="KW-1185">Reference proteome</keyword>
<dbReference type="SUPFAM" id="SSF49785">
    <property type="entry name" value="Galactose-binding domain-like"/>
    <property type="match status" value="1"/>
</dbReference>
<evidence type="ECO:0000256" key="1">
    <source>
        <dbReference type="SAM" id="MobiDB-lite"/>
    </source>
</evidence>
<feature type="compositionally biased region" description="Basic and acidic residues" evidence="1">
    <location>
        <begin position="107"/>
        <end position="135"/>
    </location>
</feature>
<accession>A0A9X1NBL7</accession>
<dbReference type="EMBL" id="JAJOMB010000002">
    <property type="protein sequence ID" value="MCD5310296.1"/>
    <property type="molecule type" value="Genomic_DNA"/>
</dbReference>
<dbReference type="PROSITE" id="PS50022">
    <property type="entry name" value="FA58C_3"/>
    <property type="match status" value="1"/>
</dbReference>